<keyword evidence="4" id="KW-0472">Membrane</keyword>
<accession>A0A0C9VGR2</accession>
<evidence type="ECO:0000256" key="5">
    <source>
        <dbReference type="RuleBase" id="RU362022"/>
    </source>
</evidence>
<organism evidence="6 7">
    <name type="scientific">Hydnomerulius pinastri MD-312</name>
    <dbReference type="NCBI Taxonomy" id="994086"/>
    <lineage>
        <taxon>Eukaryota</taxon>
        <taxon>Fungi</taxon>
        <taxon>Dikarya</taxon>
        <taxon>Basidiomycota</taxon>
        <taxon>Agaricomycotina</taxon>
        <taxon>Agaricomycetes</taxon>
        <taxon>Agaricomycetidae</taxon>
        <taxon>Boletales</taxon>
        <taxon>Boletales incertae sedis</taxon>
        <taxon>Leucogyrophana</taxon>
    </lineage>
</organism>
<dbReference type="EC" id="2.1.1.100" evidence="5"/>
<keyword evidence="3" id="KW-1133">Transmembrane helix</keyword>
<keyword evidence="5" id="KW-0949">S-adenosyl-L-methionine</keyword>
<gene>
    <name evidence="6" type="ORF">HYDPIDRAFT_89466</name>
</gene>
<name>A0A0C9VGR2_9AGAM</name>
<comment type="subcellular location">
    <subcellularLocation>
        <location evidence="5">Endoplasmic reticulum membrane</location>
        <topology evidence="5">Multi-pass membrane protein</topology>
    </subcellularLocation>
    <subcellularLocation>
        <location evidence="1">Membrane</location>
        <topology evidence="1">Multi-pass membrane protein</topology>
    </subcellularLocation>
</comment>
<dbReference type="Gene3D" id="1.20.120.1630">
    <property type="match status" value="1"/>
</dbReference>
<evidence type="ECO:0000256" key="3">
    <source>
        <dbReference type="ARBA" id="ARBA00022989"/>
    </source>
</evidence>
<dbReference type="HOGENOM" id="CLU_065200_6_2_1"/>
<dbReference type="GO" id="GO:0004671">
    <property type="term" value="F:protein C-terminal S-isoprenylcysteine carboxyl O-methyltransferase activity"/>
    <property type="evidence" value="ECO:0007669"/>
    <property type="project" value="UniProtKB-EC"/>
</dbReference>
<keyword evidence="7" id="KW-1185">Reference proteome</keyword>
<dbReference type="Proteomes" id="UP000053820">
    <property type="component" value="Unassembled WGS sequence"/>
</dbReference>
<evidence type="ECO:0000313" key="7">
    <source>
        <dbReference type="Proteomes" id="UP000053820"/>
    </source>
</evidence>
<sequence length="179" mass="20077">MYWVGALAETAAVLSPRIARYVPSYHWLLPVTHLRDTPLNRGLVVGSILVSLGSLIRWLCYRELGSSFTFQIKTAQEHKLVKTGPYSIVRHPSYNGMWICQAGVTLIHGSRGSWLRESGVLSIPGVKEAVEVFCVAILVGIIGLLGRIDGEDCMLHEAFGERWVRWAKRVKYRLIPGVY</sequence>
<evidence type="ECO:0000313" key="6">
    <source>
        <dbReference type="EMBL" id="KIJ64764.1"/>
    </source>
</evidence>
<comment type="catalytic activity">
    <reaction evidence="5">
        <text>[protein]-C-terminal S-[(2E,6E)-farnesyl]-L-cysteine + S-adenosyl-L-methionine = [protein]-C-terminal S-[(2E,6E)-farnesyl]-L-cysteine methyl ester + S-adenosyl-L-homocysteine</text>
        <dbReference type="Rhea" id="RHEA:21672"/>
        <dbReference type="Rhea" id="RHEA-COMP:12125"/>
        <dbReference type="Rhea" id="RHEA-COMP:12126"/>
        <dbReference type="ChEBI" id="CHEBI:57856"/>
        <dbReference type="ChEBI" id="CHEBI:59789"/>
        <dbReference type="ChEBI" id="CHEBI:90510"/>
        <dbReference type="ChEBI" id="CHEBI:90511"/>
        <dbReference type="EC" id="2.1.1.100"/>
    </reaction>
</comment>
<protein>
    <recommendedName>
        <fullName evidence="5">Protein-S-isoprenylcysteine O-methyltransferase</fullName>
        <ecNumber evidence="5">2.1.1.100</ecNumber>
    </recommendedName>
</protein>
<dbReference type="AlphaFoldDB" id="A0A0C9VGR2"/>
<dbReference type="GO" id="GO:0005789">
    <property type="term" value="C:endoplasmic reticulum membrane"/>
    <property type="evidence" value="ECO:0007669"/>
    <property type="project" value="UniProtKB-SubCell"/>
</dbReference>
<keyword evidence="5" id="KW-0808">Transferase</keyword>
<keyword evidence="2" id="KW-0812">Transmembrane</keyword>
<dbReference type="GO" id="GO:0032259">
    <property type="term" value="P:methylation"/>
    <property type="evidence" value="ECO:0007669"/>
    <property type="project" value="UniProtKB-KW"/>
</dbReference>
<dbReference type="PANTHER" id="PTHR12714">
    <property type="entry name" value="PROTEIN-S ISOPRENYLCYSTEINE O-METHYLTRANSFERASE"/>
    <property type="match status" value="1"/>
</dbReference>
<dbReference type="PANTHER" id="PTHR12714:SF9">
    <property type="entry name" value="PROTEIN-S-ISOPRENYLCYSTEINE O-METHYLTRANSFERASE"/>
    <property type="match status" value="1"/>
</dbReference>
<evidence type="ECO:0000256" key="2">
    <source>
        <dbReference type="ARBA" id="ARBA00022692"/>
    </source>
</evidence>
<dbReference type="EMBL" id="KN839845">
    <property type="protein sequence ID" value="KIJ64764.1"/>
    <property type="molecule type" value="Genomic_DNA"/>
</dbReference>
<keyword evidence="5" id="KW-0256">Endoplasmic reticulum</keyword>
<keyword evidence="5" id="KW-0489">Methyltransferase</keyword>
<dbReference type="InterPro" id="IPR007269">
    <property type="entry name" value="ICMT_MeTrfase"/>
</dbReference>
<evidence type="ECO:0000256" key="4">
    <source>
        <dbReference type="ARBA" id="ARBA00023136"/>
    </source>
</evidence>
<comment type="similarity">
    <text evidence="5">Belongs to the class VI-like SAM-binding methyltransferase superfamily. Isoprenylcysteine carboxyl methyltransferase family.</text>
</comment>
<dbReference type="Pfam" id="PF04140">
    <property type="entry name" value="ICMT"/>
    <property type="match status" value="1"/>
</dbReference>
<dbReference type="OrthoDB" id="422086at2759"/>
<reference evidence="6 7" key="1">
    <citation type="submission" date="2014-04" db="EMBL/GenBank/DDBJ databases">
        <title>Evolutionary Origins and Diversification of the Mycorrhizal Mutualists.</title>
        <authorList>
            <consortium name="DOE Joint Genome Institute"/>
            <consortium name="Mycorrhizal Genomics Consortium"/>
            <person name="Kohler A."/>
            <person name="Kuo A."/>
            <person name="Nagy L.G."/>
            <person name="Floudas D."/>
            <person name="Copeland A."/>
            <person name="Barry K.W."/>
            <person name="Cichocki N."/>
            <person name="Veneault-Fourrey C."/>
            <person name="LaButti K."/>
            <person name="Lindquist E.A."/>
            <person name="Lipzen A."/>
            <person name="Lundell T."/>
            <person name="Morin E."/>
            <person name="Murat C."/>
            <person name="Riley R."/>
            <person name="Ohm R."/>
            <person name="Sun H."/>
            <person name="Tunlid A."/>
            <person name="Henrissat B."/>
            <person name="Grigoriev I.V."/>
            <person name="Hibbett D.S."/>
            <person name="Martin F."/>
        </authorList>
    </citation>
    <scope>NUCLEOTIDE SEQUENCE [LARGE SCALE GENOMIC DNA]</scope>
    <source>
        <strain evidence="6 7">MD-312</strain>
    </source>
</reference>
<evidence type="ECO:0000256" key="1">
    <source>
        <dbReference type="ARBA" id="ARBA00004141"/>
    </source>
</evidence>
<proteinExistence type="inferred from homology"/>